<dbReference type="Gramene" id="OB01G38740.1">
    <property type="protein sequence ID" value="OB01G38740.1"/>
    <property type="gene ID" value="OB01G38740"/>
</dbReference>
<dbReference type="KEGG" id="obr:102701883"/>
<dbReference type="EnsemblPlants" id="OB01G38740.1">
    <property type="protein sequence ID" value="OB01G38740.1"/>
    <property type="gene ID" value="OB01G38740"/>
</dbReference>
<reference evidence="6" key="2">
    <citation type="submission" date="2013-04" db="UniProtKB">
        <authorList>
            <consortium name="EnsemblPlants"/>
        </authorList>
    </citation>
    <scope>IDENTIFICATION</scope>
</reference>
<dbReference type="PROSITE" id="PS51292">
    <property type="entry name" value="ZF_RING_CH"/>
    <property type="match status" value="1"/>
</dbReference>
<sequence>MRRDAAAAPPPPVAAEARGKVEAVVIDVEGREPQAPPAAPAGVACRICHLVPERDDGPGSEVIRLGCGCKDELGAAHHHCAEAWFRIKGDRRCEICGSDAQNIIGLEVKKFMEEWHGRRVANTRTTTEREHTCWRTQPFCNFLLACLLIAFMLPWFLRLNIF</sequence>
<keyword evidence="4" id="KW-0812">Transmembrane</keyword>
<dbReference type="OrthoDB" id="1734943at2759"/>
<keyword evidence="2" id="KW-0863">Zinc-finger</keyword>
<dbReference type="PANTHER" id="PTHR46214:SF8">
    <property type="entry name" value="RING_FYVE_PHD ZINC FINGER SUPERFAMILY PROTEIN"/>
    <property type="match status" value="1"/>
</dbReference>
<dbReference type="SUPFAM" id="SSF57850">
    <property type="entry name" value="RING/U-box"/>
    <property type="match status" value="1"/>
</dbReference>
<evidence type="ECO:0000313" key="7">
    <source>
        <dbReference type="Proteomes" id="UP000006038"/>
    </source>
</evidence>
<dbReference type="SMART" id="SM00744">
    <property type="entry name" value="RINGv"/>
    <property type="match status" value="1"/>
</dbReference>
<protein>
    <recommendedName>
        <fullName evidence="5">RING-CH-type domain-containing protein</fullName>
    </recommendedName>
</protein>
<evidence type="ECO:0000256" key="1">
    <source>
        <dbReference type="ARBA" id="ARBA00022723"/>
    </source>
</evidence>
<dbReference type="InterPro" id="IPR013083">
    <property type="entry name" value="Znf_RING/FYVE/PHD"/>
</dbReference>
<dbReference type="Pfam" id="PF12906">
    <property type="entry name" value="RINGv"/>
    <property type="match status" value="1"/>
</dbReference>
<proteinExistence type="predicted"/>
<feature type="domain" description="RING-CH-type" evidence="5">
    <location>
        <begin position="37"/>
        <end position="103"/>
    </location>
</feature>
<reference evidence="6" key="1">
    <citation type="journal article" date="2013" name="Nat. Commun.">
        <title>Whole-genome sequencing of Oryza brachyantha reveals mechanisms underlying Oryza genome evolution.</title>
        <authorList>
            <person name="Chen J."/>
            <person name="Huang Q."/>
            <person name="Gao D."/>
            <person name="Wang J."/>
            <person name="Lang Y."/>
            <person name="Liu T."/>
            <person name="Li B."/>
            <person name="Bai Z."/>
            <person name="Luis Goicoechea J."/>
            <person name="Liang C."/>
            <person name="Chen C."/>
            <person name="Zhang W."/>
            <person name="Sun S."/>
            <person name="Liao Y."/>
            <person name="Zhang X."/>
            <person name="Yang L."/>
            <person name="Song C."/>
            <person name="Wang M."/>
            <person name="Shi J."/>
            <person name="Liu G."/>
            <person name="Liu J."/>
            <person name="Zhou H."/>
            <person name="Zhou W."/>
            <person name="Yu Q."/>
            <person name="An N."/>
            <person name="Chen Y."/>
            <person name="Cai Q."/>
            <person name="Wang B."/>
            <person name="Liu B."/>
            <person name="Min J."/>
            <person name="Huang Y."/>
            <person name="Wu H."/>
            <person name="Li Z."/>
            <person name="Zhang Y."/>
            <person name="Yin Y."/>
            <person name="Song W."/>
            <person name="Jiang J."/>
            <person name="Jackson S.A."/>
            <person name="Wing R.A."/>
            <person name="Wang J."/>
            <person name="Chen M."/>
        </authorList>
    </citation>
    <scope>NUCLEOTIDE SEQUENCE [LARGE SCALE GENOMIC DNA]</scope>
    <source>
        <strain evidence="6">cv. IRGC 101232</strain>
    </source>
</reference>
<keyword evidence="7" id="KW-1185">Reference proteome</keyword>
<dbReference type="Gene3D" id="3.30.40.10">
    <property type="entry name" value="Zinc/RING finger domain, C3HC4 (zinc finger)"/>
    <property type="match status" value="1"/>
</dbReference>
<evidence type="ECO:0000259" key="5">
    <source>
        <dbReference type="PROSITE" id="PS51292"/>
    </source>
</evidence>
<dbReference type="HOGENOM" id="CLU_062126_3_0_1"/>
<keyword evidence="1" id="KW-0479">Metal-binding</keyword>
<dbReference type="GeneID" id="102701883"/>
<keyword evidence="4" id="KW-1133">Transmembrane helix</keyword>
<dbReference type="Proteomes" id="UP000006038">
    <property type="component" value="Chromosome 1"/>
</dbReference>
<organism evidence="6">
    <name type="scientific">Oryza brachyantha</name>
    <name type="common">malo sina</name>
    <dbReference type="NCBI Taxonomy" id="4533"/>
    <lineage>
        <taxon>Eukaryota</taxon>
        <taxon>Viridiplantae</taxon>
        <taxon>Streptophyta</taxon>
        <taxon>Embryophyta</taxon>
        <taxon>Tracheophyta</taxon>
        <taxon>Spermatophyta</taxon>
        <taxon>Magnoliopsida</taxon>
        <taxon>Liliopsida</taxon>
        <taxon>Poales</taxon>
        <taxon>Poaceae</taxon>
        <taxon>BOP clade</taxon>
        <taxon>Oryzoideae</taxon>
        <taxon>Oryzeae</taxon>
        <taxon>Oryzinae</taxon>
        <taxon>Oryza</taxon>
    </lineage>
</organism>
<keyword evidence="4" id="KW-0472">Membrane</keyword>
<dbReference type="AlphaFoldDB" id="J3L3R8"/>
<evidence type="ECO:0000313" key="6">
    <source>
        <dbReference type="EnsemblPlants" id="OB01G38740.1"/>
    </source>
</evidence>
<dbReference type="PANTHER" id="PTHR46214">
    <property type="entry name" value="ZINC FINGER, RING-CH-TYPE"/>
    <property type="match status" value="1"/>
</dbReference>
<name>J3L3R8_ORYBR</name>
<dbReference type="InterPro" id="IPR011016">
    <property type="entry name" value="Znf_RING-CH"/>
</dbReference>
<keyword evidence="3" id="KW-0862">Zinc</keyword>
<evidence type="ECO:0000256" key="4">
    <source>
        <dbReference type="SAM" id="Phobius"/>
    </source>
</evidence>
<feature type="transmembrane region" description="Helical" evidence="4">
    <location>
        <begin position="139"/>
        <end position="157"/>
    </location>
</feature>
<dbReference type="OMA" id="RTQPFCN"/>
<dbReference type="eggNOG" id="KOG1609">
    <property type="taxonomic scope" value="Eukaryota"/>
</dbReference>
<dbReference type="GO" id="GO:0008270">
    <property type="term" value="F:zinc ion binding"/>
    <property type="evidence" value="ECO:0007669"/>
    <property type="project" value="UniProtKB-KW"/>
</dbReference>
<accession>J3L3R8</accession>
<evidence type="ECO:0000256" key="3">
    <source>
        <dbReference type="ARBA" id="ARBA00022833"/>
    </source>
</evidence>
<evidence type="ECO:0000256" key="2">
    <source>
        <dbReference type="ARBA" id="ARBA00022771"/>
    </source>
</evidence>